<dbReference type="InterPro" id="IPR050793">
    <property type="entry name" value="CMP-NeuNAc_synthase"/>
</dbReference>
<dbReference type="PANTHER" id="PTHR21485">
    <property type="entry name" value="HAD SUPERFAMILY MEMBERS CMAS AND KDSC"/>
    <property type="match status" value="1"/>
</dbReference>
<dbReference type="InterPro" id="IPR036412">
    <property type="entry name" value="HAD-like_sf"/>
</dbReference>
<feature type="non-terminal residue" evidence="1">
    <location>
        <position position="145"/>
    </location>
</feature>
<dbReference type="Pfam" id="PF08282">
    <property type="entry name" value="Hydrolase_3"/>
    <property type="match status" value="1"/>
</dbReference>
<evidence type="ECO:0000313" key="1">
    <source>
        <dbReference type="EMBL" id="GAJ03082.1"/>
    </source>
</evidence>
<accession>X1UHN5</accession>
<organism evidence="1">
    <name type="scientific">marine sediment metagenome</name>
    <dbReference type="NCBI Taxonomy" id="412755"/>
    <lineage>
        <taxon>unclassified sequences</taxon>
        <taxon>metagenomes</taxon>
        <taxon>ecological metagenomes</taxon>
    </lineage>
</organism>
<proteinExistence type="predicted"/>
<dbReference type="PANTHER" id="PTHR21485:SF3">
    <property type="entry name" value="N-ACYLNEURAMINATE CYTIDYLYLTRANSFERASE"/>
    <property type="match status" value="1"/>
</dbReference>
<dbReference type="Gene3D" id="3.40.50.1000">
    <property type="entry name" value="HAD superfamily/HAD-like"/>
    <property type="match status" value="1"/>
</dbReference>
<dbReference type="InterPro" id="IPR023214">
    <property type="entry name" value="HAD_sf"/>
</dbReference>
<dbReference type="AlphaFoldDB" id="X1UHN5"/>
<dbReference type="SUPFAM" id="SSF56784">
    <property type="entry name" value="HAD-like"/>
    <property type="match status" value="1"/>
</dbReference>
<protein>
    <recommendedName>
        <fullName evidence="2">Phosphatase</fullName>
    </recommendedName>
</protein>
<gene>
    <name evidence="1" type="ORF">S12H4_49937</name>
</gene>
<reference evidence="1" key="1">
    <citation type="journal article" date="2014" name="Front. Microbiol.">
        <title>High frequency of phylogenetically diverse reductive dehalogenase-homologous genes in deep subseafloor sedimentary metagenomes.</title>
        <authorList>
            <person name="Kawai M."/>
            <person name="Futagami T."/>
            <person name="Toyoda A."/>
            <person name="Takaki Y."/>
            <person name="Nishi S."/>
            <person name="Hori S."/>
            <person name="Arai W."/>
            <person name="Tsubouchi T."/>
            <person name="Morono Y."/>
            <person name="Uchiyama I."/>
            <person name="Ito T."/>
            <person name="Fujiyama A."/>
            <person name="Inagaki F."/>
            <person name="Takami H."/>
        </authorList>
    </citation>
    <scope>NUCLEOTIDE SEQUENCE</scope>
    <source>
        <strain evidence="1">Expedition CK06-06</strain>
    </source>
</reference>
<dbReference type="EMBL" id="BARW01031389">
    <property type="protein sequence ID" value="GAJ03082.1"/>
    <property type="molecule type" value="Genomic_DNA"/>
</dbReference>
<evidence type="ECO:0008006" key="2">
    <source>
        <dbReference type="Google" id="ProtNLM"/>
    </source>
</evidence>
<dbReference type="GO" id="GO:0008781">
    <property type="term" value="F:N-acylneuraminate cytidylyltransferase activity"/>
    <property type="evidence" value="ECO:0007669"/>
    <property type="project" value="TreeGrafter"/>
</dbReference>
<comment type="caution">
    <text evidence="1">The sequence shown here is derived from an EMBL/GenBank/DDBJ whole genome shotgun (WGS) entry which is preliminary data.</text>
</comment>
<sequence>MKKLVFLLDVDGVLNTGQFLYSAEGKAFKIFGPHDNDGLKLLKGKVKVKFLTADKRGFPITKKRIVDDMGYELELVSEENRYEYIKRNCDLNNLIYMGDGYHDGKILKACKFGITPASARKEARENANFVTESKAGEGAVLDACL</sequence>
<name>X1UHN5_9ZZZZ</name>